<evidence type="ECO:0000313" key="3">
    <source>
        <dbReference type="EMBL" id="AWP11546.1"/>
    </source>
</evidence>
<evidence type="ECO:0000256" key="1">
    <source>
        <dbReference type="SAM" id="MobiDB-lite"/>
    </source>
</evidence>
<feature type="signal peptide" evidence="2">
    <location>
        <begin position="1"/>
        <end position="39"/>
    </location>
</feature>
<evidence type="ECO:0000313" key="4">
    <source>
        <dbReference type="Proteomes" id="UP000246464"/>
    </source>
</evidence>
<keyword evidence="4" id="KW-1185">Reference proteome</keyword>
<feature type="chain" id="PRO_5016074686" evidence="2">
    <location>
        <begin position="40"/>
        <end position="85"/>
    </location>
</feature>
<name>A0A2U9C734_SCOMX</name>
<organism evidence="3 4">
    <name type="scientific">Scophthalmus maximus</name>
    <name type="common">Turbot</name>
    <name type="synonym">Psetta maxima</name>
    <dbReference type="NCBI Taxonomy" id="52904"/>
    <lineage>
        <taxon>Eukaryota</taxon>
        <taxon>Metazoa</taxon>
        <taxon>Chordata</taxon>
        <taxon>Craniata</taxon>
        <taxon>Vertebrata</taxon>
        <taxon>Euteleostomi</taxon>
        <taxon>Actinopterygii</taxon>
        <taxon>Neopterygii</taxon>
        <taxon>Teleostei</taxon>
        <taxon>Neoteleostei</taxon>
        <taxon>Acanthomorphata</taxon>
        <taxon>Carangaria</taxon>
        <taxon>Pleuronectiformes</taxon>
        <taxon>Pleuronectoidei</taxon>
        <taxon>Scophthalmidae</taxon>
        <taxon>Scophthalmus</taxon>
    </lineage>
</organism>
<dbReference type="AlphaFoldDB" id="A0A2U9C734"/>
<evidence type="ECO:0000256" key="2">
    <source>
        <dbReference type="SAM" id="SignalP"/>
    </source>
</evidence>
<dbReference type="EMBL" id="CP026254">
    <property type="protein sequence ID" value="AWP11546.1"/>
    <property type="molecule type" value="Genomic_DNA"/>
</dbReference>
<dbReference type="Proteomes" id="UP000246464">
    <property type="component" value="Chromosome 12"/>
</dbReference>
<sequence length="85" mass="9933">MHHHTTVQPDIRVHTYNSMKQTDMRVLLLLLLRLVPTACQWKPMEGKIFGLEAWKTEQQNPTNLRPGPSQDGRKREQPRGKYQAV</sequence>
<keyword evidence="2" id="KW-0732">Signal</keyword>
<proteinExistence type="predicted"/>
<feature type="region of interest" description="Disordered" evidence="1">
    <location>
        <begin position="55"/>
        <end position="85"/>
    </location>
</feature>
<accession>A0A2U9C734</accession>
<reference evidence="3 4" key="1">
    <citation type="submission" date="2017-12" db="EMBL/GenBank/DDBJ databases">
        <title>Integrating genomic resources of turbot (Scophthalmus maximus) in depth evaluation of genetic and physical mapping variation across individuals.</title>
        <authorList>
            <person name="Martinez P."/>
        </authorList>
    </citation>
    <scope>NUCLEOTIDE SEQUENCE [LARGE SCALE GENOMIC DNA]</scope>
</reference>
<gene>
    <name evidence="3" type="ORF">SMAX5B_000956</name>
</gene>
<protein>
    <submittedName>
        <fullName evidence="3">Uncharacterized protein</fullName>
    </submittedName>
</protein>